<sequence>MTSEPVYRQGWSPDDIAWDKFDRSKAEPWLVDAIKSAALVEYNAPDYVGYLKRVFPDPSFHPVIEQWGREESQHGLVLGRWAEMADPSFDLEDAFARFRAGYRPAHFDGSDETSVRGSKRGEMIARCVVESGTSSYYTAIKEATAEPVLQEIAGRIAADEYRHYKLFYETLQTQDEADLPLWRKIVIAVGRAAESDDDEIAFSRYCATVPASEVTARPYSRTACSRAVTTTTLRIYRRRHIEKLTRMIAKAIGADPQGWPVKLAGAGLWRMLTVRAGLIRATAAA</sequence>
<dbReference type="RefSeq" id="WP_166930232.1">
    <property type="nucleotide sequence ID" value="NZ_BAAADD010000001.1"/>
</dbReference>
<dbReference type="EMBL" id="BAAADD010000001">
    <property type="protein sequence ID" value="GAA0555787.1"/>
    <property type="molecule type" value="Genomic_DNA"/>
</dbReference>
<reference evidence="2" key="1">
    <citation type="journal article" date="2019" name="Int. J. Syst. Evol. Microbiol.">
        <title>The Global Catalogue of Microorganisms (GCM) 10K type strain sequencing project: providing services to taxonomists for standard genome sequencing and annotation.</title>
        <authorList>
            <consortium name="The Broad Institute Genomics Platform"/>
            <consortium name="The Broad Institute Genome Sequencing Center for Infectious Disease"/>
            <person name="Wu L."/>
            <person name="Ma J."/>
        </authorList>
    </citation>
    <scope>NUCLEOTIDE SEQUENCE [LARGE SCALE GENOMIC DNA]</scope>
    <source>
        <strain evidence="2">JCM 15089</strain>
    </source>
</reference>
<dbReference type="SUPFAM" id="SSF47240">
    <property type="entry name" value="Ferritin-like"/>
    <property type="match status" value="1"/>
</dbReference>
<dbReference type="Gene3D" id="1.10.620.20">
    <property type="entry name" value="Ribonucleotide Reductase, subunit A"/>
    <property type="match status" value="1"/>
</dbReference>
<dbReference type="Proteomes" id="UP001499951">
    <property type="component" value="Unassembled WGS sequence"/>
</dbReference>
<accession>A0ABP3NXA4</accession>
<gene>
    <name evidence="1" type="ORF">GCM10008942_00310</name>
</gene>
<protein>
    <submittedName>
        <fullName evidence="1">Ferritin-like domain-containing protein</fullName>
    </submittedName>
</protein>
<keyword evidence="2" id="KW-1185">Reference proteome</keyword>
<dbReference type="CDD" id="cd00657">
    <property type="entry name" value="Ferritin_like"/>
    <property type="match status" value="1"/>
</dbReference>
<name>A0ABP3NXA4_9PROT</name>
<evidence type="ECO:0000313" key="1">
    <source>
        <dbReference type="EMBL" id="GAA0555787.1"/>
    </source>
</evidence>
<dbReference type="InterPro" id="IPR012348">
    <property type="entry name" value="RNR-like"/>
</dbReference>
<comment type="caution">
    <text evidence="1">The sequence shown here is derived from an EMBL/GenBank/DDBJ whole genome shotgun (WGS) entry which is preliminary data.</text>
</comment>
<organism evidence="1 2">
    <name type="scientific">Rhizomicrobium electricum</name>
    <dbReference type="NCBI Taxonomy" id="480070"/>
    <lineage>
        <taxon>Bacteria</taxon>
        <taxon>Pseudomonadati</taxon>
        <taxon>Pseudomonadota</taxon>
        <taxon>Alphaproteobacteria</taxon>
        <taxon>Micropepsales</taxon>
        <taxon>Micropepsaceae</taxon>
        <taxon>Rhizomicrobium</taxon>
    </lineage>
</organism>
<proteinExistence type="predicted"/>
<evidence type="ECO:0000313" key="2">
    <source>
        <dbReference type="Proteomes" id="UP001499951"/>
    </source>
</evidence>
<dbReference type="InterPro" id="IPR009078">
    <property type="entry name" value="Ferritin-like_SF"/>
</dbReference>